<keyword evidence="3" id="KW-1185">Reference proteome</keyword>
<dbReference type="AlphaFoldDB" id="F2RXU6"/>
<gene>
    <name evidence="2" type="ORF">TESG_03599</name>
</gene>
<sequence>MQQTGGIWDRQYCNQVFERGLPSRSVWFTSAILQLHRKYIRSVQARVLWRQFPSGFDLPSRSCIAFSEGFSLAYFPAADHADEVVFKCSCNSCIMQLHINRKDTRINQLELVDEDPFEVTLYGATNRRNWRRVRAENVNKKRGSTGILLSRPPNISSSPPPFLHI</sequence>
<reference evidence="3" key="1">
    <citation type="journal article" date="2012" name="MBio">
        <title>Comparative genome analysis of Trichophyton rubrum and related dermatophytes reveals candidate genes involved in infection.</title>
        <authorList>
            <person name="Martinez D.A."/>
            <person name="Oliver B.G."/>
            <person name="Graeser Y."/>
            <person name="Goldberg J.M."/>
            <person name="Li W."/>
            <person name="Martinez-Rossi N.M."/>
            <person name="Monod M."/>
            <person name="Shelest E."/>
            <person name="Barton R.C."/>
            <person name="Birch E."/>
            <person name="Brakhage A.A."/>
            <person name="Chen Z."/>
            <person name="Gurr S.J."/>
            <person name="Heiman D."/>
            <person name="Heitman J."/>
            <person name="Kosti I."/>
            <person name="Rossi A."/>
            <person name="Saif S."/>
            <person name="Samalova M."/>
            <person name="Saunders C.W."/>
            <person name="Shea T."/>
            <person name="Summerbell R.C."/>
            <person name="Xu J."/>
            <person name="Young S."/>
            <person name="Zeng Q."/>
            <person name="Birren B.W."/>
            <person name="Cuomo C.A."/>
            <person name="White T.C."/>
        </authorList>
    </citation>
    <scope>NUCLEOTIDE SEQUENCE [LARGE SCALE GENOMIC DNA]</scope>
    <source>
        <strain evidence="3">CBS 112818</strain>
    </source>
</reference>
<dbReference type="HOGENOM" id="CLU_1612005_0_0_1"/>
<evidence type="ECO:0000256" key="1">
    <source>
        <dbReference type="SAM" id="MobiDB-lite"/>
    </source>
</evidence>
<dbReference type="EMBL" id="GG698492">
    <property type="protein sequence ID" value="EGD96145.1"/>
    <property type="molecule type" value="Genomic_DNA"/>
</dbReference>
<evidence type="ECO:0000313" key="2">
    <source>
        <dbReference type="EMBL" id="EGD96145.1"/>
    </source>
</evidence>
<proteinExistence type="predicted"/>
<protein>
    <submittedName>
        <fullName evidence="2">Uncharacterized protein</fullName>
    </submittedName>
</protein>
<dbReference type="Proteomes" id="UP000009172">
    <property type="component" value="Unassembled WGS sequence"/>
</dbReference>
<feature type="region of interest" description="Disordered" evidence="1">
    <location>
        <begin position="144"/>
        <end position="165"/>
    </location>
</feature>
<accession>F2RXU6</accession>
<organism evidence="2 3">
    <name type="scientific">Trichophyton tonsurans (strain CBS 112818)</name>
    <name type="common">Scalp ringworm fungus</name>
    <dbReference type="NCBI Taxonomy" id="647933"/>
    <lineage>
        <taxon>Eukaryota</taxon>
        <taxon>Fungi</taxon>
        <taxon>Dikarya</taxon>
        <taxon>Ascomycota</taxon>
        <taxon>Pezizomycotina</taxon>
        <taxon>Eurotiomycetes</taxon>
        <taxon>Eurotiomycetidae</taxon>
        <taxon>Onygenales</taxon>
        <taxon>Arthrodermataceae</taxon>
        <taxon>Trichophyton</taxon>
    </lineage>
</organism>
<evidence type="ECO:0000313" key="3">
    <source>
        <dbReference type="Proteomes" id="UP000009172"/>
    </source>
</evidence>
<name>F2RXU6_TRIT1</name>